<keyword evidence="2" id="KW-1185">Reference proteome</keyword>
<organism evidence="1 2">
    <name type="scientific">Araneus ventricosus</name>
    <name type="common">Orbweaver spider</name>
    <name type="synonym">Epeira ventricosa</name>
    <dbReference type="NCBI Taxonomy" id="182803"/>
    <lineage>
        <taxon>Eukaryota</taxon>
        <taxon>Metazoa</taxon>
        <taxon>Ecdysozoa</taxon>
        <taxon>Arthropoda</taxon>
        <taxon>Chelicerata</taxon>
        <taxon>Arachnida</taxon>
        <taxon>Araneae</taxon>
        <taxon>Araneomorphae</taxon>
        <taxon>Entelegynae</taxon>
        <taxon>Araneoidea</taxon>
        <taxon>Araneidae</taxon>
        <taxon>Araneus</taxon>
    </lineage>
</organism>
<accession>A0A4Y2EV77</accession>
<gene>
    <name evidence="1" type="ORF">AVEN_74222_1</name>
</gene>
<name>A0A4Y2EV77_ARAVE</name>
<evidence type="ECO:0000313" key="2">
    <source>
        <dbReference type="Proteomes" id="UP000499080"/>
    </source>
</evidence>
<dbReference type="AlphaFoldDB" id="A0A4Y2EV77"/>
<protein>
    <submittedName>
        <fullName evidence="1">Uncharacterized protein</fullName>
    </submittedName>
</protein>
<dbReference type="Proteomes" id="UP000499080">
    <property type="component" value="Unassembled WGS sequence"/>
</dbReference>
<reference evidence="1 2" key="1">
    <citation type="journal article" date="2019" name="Sci. Rep.">
        <title>Orb-weaving spider Araneus ventricosus genome elucidates the spidroin gene catalogue.</title>
        <authorList>
            <person name="Kono N."/>
            <person name="Nakamura H."/>
            <person name="Ohtoshi R."/>
            <person name="Moran D.A.P."/>
            <person name="Shinohara A."/>
            <person name="Yoshida Y."/>
            <person name="Fujiwara M."/>
            <person name="Mori M."/>
            <person name="Tomita M."/>
            <person name="Arakawa K."/>
        </authorList>
    </citation>
    <scope>NUCLEOTIDE SEQUENCE [LARGE SCALE GENOMIC DNA]</scope>
</reference>
<comment type="caution">
    <text evidence="1">The sequence shown here is derived from an EMBL/GenBank/DDBJ whole genome shotgun (WGS) entry which is preliminary data.</text>
</comment>
<proteinExistence type="predicted"/>
<dbReference type="EMBL" id="BGPR01000694">
    <property type="protein sequence ID" value="GBM31916.1"/>
    <property type="molecule type" value="Genomic_DNA"/>
</dbReference>
<sequence length="209" mass="23699">MEQINGDYHPDIPTVKFHLTQKYRDNVLITTTRREENAVCFNWYQQKRSSKQEVRIRIVKTAASIMLEDIRLRKTRRSGKWRKKRSAIAHYIISAARPKSFISGMWVGSAAFLYKKYGSGMLIDVLSSLGFCSSCTEVVRLEVSSIMSSPVEISDKLFSQFVYGNADLNTQALDENNDGESILPDDLVEASLSLHVEEDTEDVPEDIGP</sequence>
<evidence type="ECO:0000313" key="1">
    <source>
        <dbReference type="EMBL" id="GBM31916.1"/>
    </source>
</evidence>
<dbReference type="OrthoDB" id="6753017at2759"/>